<feature type="chain" id="PRO_5003276995" evidence="2">
    <location>
        <begin position="32"/>
        <end position="609"/>
    </location>
</feature>
<dbReference type="Pfam" id="PF05223">
    <property type="entry name" value="MecA_N"/>
    <property type="match status" value="1"/>
</dbReference>
<dbReference type="EMBL" id="AEUD01000005">
    <property type="protein sequence ID" value="EGD55686.1"/>
    <property type="molecule type" value="Genomic_DNA"/>
</dbReference>
<feature type="region of interest" description="Disordered" evidence="1">
    <location>
        <begin position="142"/>
        <end position="162"/>
    </location>
</feature>
<dbReference type="GO" id="GO:0046677">
    <property type="term" value="P:response to antibiotic"/>
    <property type="evidence" value="ECO:0007669"/>
    <property type="project" value="InterPro"/>
</dbReference>
<dbReference type="STRING" id="644548.SCNU_08233"/>
<dbReference type="InterPro" id="IPR012338">
    <property type="entry name" value="Beta-lactam/transpept-like"/>
</dbReference>
<keyword evidence="2" id="KW-0732">Signal</keyword>
<dbReference type="InterPro" id="IPR050515">
    <property type="entry name" value="Beta-lactam/transpept"/>
</dbReference>
<dbReference type="GO" id="GO:0008658">
    <property type="term" value="F:penicillin binding"/>
    <property type="evidence" value="ECO:0007669"/>
    <property type="project" value="InterPro"/>
</dbReference>
<dbReference type="GO" id="GO:0071555">
    <property type="term" value="P:cell wall organization"/>
    <property type="evidence" value="ECO:0007669"/>
    <property type="project" value="TreeGrafter"/>
</dbReference>
<feature type="domain" description="NTF2-like N-terminal transpeptidase" evidence="4">
    <location>
        <begin position="37"/>
        <end position="144"/>
    </location>
</feature>
<dbReference type="Gene3D" id="3.40.710.10">
    <property type="entry name" value="DD-peptidase/beta-lactamase superfamily"/>
    <property type="match status" value="1"/>
</dbReference>
<dbReference type="eggNOG" id="COG0768">
    <property type="taxonomic scope" value="Bacteria"/>
</dbReference>
<evidence type="ECO:0000259" key="3">
    <source>
        <dbReference type="Pfam" id="PF00905"/>
    </source>
</evidence>
<gene>
    <name evidence="5" type="ORF">SCNU_08233</name>
</gene>
<sequence>MPSRFRARRTRTVLIPVLVVVSLVLASTSCATEDDGPRSAAQSFLNGFADHDFAGAASLTTDPQRSRSQLAETWTGLAATSMSASTGRVRIDRDVADVPVTYTWTLPGGRTWEYSANIAMGRSDAGWSVRWKSSAIHPKLGADQQLSLSQTSPPRAAVNESDGSEVMVDGTVVGVSFDAAKAAASGSVSDSAHRLVEVLGPLIPGLNPQVIAERSTAQSDPLPIGRIQTADFDRLRDRLAVPGIVTTDQSVLVPRDPGFAPAVLAKVRDQVAGGLTGASGWRVSVLNPNGLVADVVADEPGKPAPAVLLTLSRSVQDAAQRAVNAVQGKQAMLVAVQASTGKILAIAQNADADRDGLIATAGLYPPGSTFKMVTSAAAFHDKMTEPEAIVPCPGEIQIGERSIPNYDGFSLGAVPLRTAFAHSCNTTFADLASRMGPTDLAHAAAAMGLSAVYDVPGLDVKSGSVPVEPELVPRSEDGFGQGKVLASPLGMALVAAAAASGHAQVPSLIDGRETKVTGPKASLEAEVYQRLRPMMRAVVTEGTATSVAESGEVYGKTGEAEVAGGSHAWFAGYRGDIAFATLIVLGGDSTNSVNVSRDFLNGVPEGYRP</sequence>
<organism evidence="5 6">
    <name type="scientific">Gordonia neofelifaecis NRRL B-59395</name>
    <dbReference type="NCBI Taxonomy" id="644548"/>
    <lineage>
        <taxon>Bacteria</taxon>
        <taxon>Bacillati</taxon>
        <taxon>Actinomycetota</taxon>
        <taxon>Actinomycetes</taxon>
        <taxon>Mycobacteriales</taxon>
        <taxon>Gordoniaceae</taxon>
        <taxon>Gordonia</taxon>
    </lineage>
</organism>
<evidence type="ECO:0000313" key="6">
    <source>
        <dbReference type="Proteomes" id="UP000035065"/>
    </source>
</evidence>
<dbReference type="AlphaFoldDB" id="F1YID2"/>
<dbReference type="RefSeq" id="WP_009678884.1">
    <property type="nucleotide sequence ID" value="NZ_AEUD01000005.1"/>
</dbReference>
<feature type="domain" description="Penicillin-binding protein transpeptidase" evidence="3">
    <location>
        <begin position="332"/>
        <end position="584"/>
    </location>
</feature>
<protein>
    <submittedName>
        <fullName evidence="5">Penicillin-binding protein transpeptidase</fullName>
    </submittedName>
</protein>
<dbReference type="InterPro" id="IPR007887">
    <property type="entry name" value="MecA_N"/>
</dbReference>
<reference evidence="5 6" key="1">
    <citation type="journal article" date="2011" name="J. Bacteriol.">
        <title>Draft Genome Sequence of Gordonia neofelifaecis NRRL B-59395, a Cholesterol-Degrading Actinomycete.</title>
        <authorList>
            <person name="Ge F."/>
            <person name="Li W."/>
            <person name="Chen G."/>
            <person name="Liu Y."/>
            <person name="Zhang G."/>
            <person name="Yong B."/>
            <person name="Wang Q."/>
            <person name="Wang N."/>
            <person name="Huang Z."/>
            <person name="Li W."/>
            <person name="Wang J."/>
            <person name="Wu C."/>
            <person name="Xie Q."/>
            <person name="Liu G."/>
        </authorList>
    </citation>
    <scope>NUCLEOTIDE SEQUENCE [LARGE SCALE GENOMIC DNA]</scope>
    <source>
        <strain evidence="5 6">NRRL B-59395</strain>
    </source>
</reference>
<dbReference type="Proteomes" id="UP000035065">
    <property type="component" value="Unassembled WGS sequence"/>
</dbReference>
<feature type="compositionally biased region" description="Polar residues" evidence="1">
    <location>
        <begin position="144"/>
        <end position="153"/>
    </location>
</feature>
<keyword evidence="6" id="KW-1185">Reference proteome</keyword>
<comment type="caution">
    <text evidence="5">The sequence shown here is derived from an EMBL/GenBank/DDBJ whole genome shotgun (WGS) entry which is preliminary data.</text>
</comment>
<dbReference type="GO" id="GO:0071972">
    <property type="term" value="F:peptidoglycan L,D-transpeptidase activity"/>
    <property type="evidence" value="ECO:0007669"/>
    <property type="project" value="TreeGrafter"/>
</dbReference>
<dbReference type="PANTHER" id="PTHR30627">
    <property type="entry name" value="PEPTIDOGLYCAN D,D-TRANSPEPTIDASE"/>
    <property type="match status" value="1"/>
</dbReference>
<dbReference type="SUPFAM" id="SSF56601">
    <property type="entry name" value="beta-lactamase/transpeptidase-like"/>
    <property type="match status" value="1"/>
</dbReference>
<accession>F1YID2</accession>
<dbReference type="Pfam" id="PF00905">
    <property type="entry name" value="Transpeptidase"/>
    <property type="match status" value="1"/>
</dbReference>
<dbReference type="GO" id="GO:0005886">
    <property type="term" value="C:plasma membrane"/>
    <property type="evidence" value="ECO:0007669"/>
    <property type="project" value="TreeGrafter"/>
</dbReference>
<name>F1YID2_9ACTN</name>
<evidence type="ECO:0000313" key="5">
    <source>
        <dbReference type="EMBL" id="EGD55686.1"/>
    </source>
</evidence>
<dbReference type="PROSITE" id="PS51257">
    <property type="entry name" value="PROKAR_LIPOPROTEIN"/>
    <property type="match status" value="1"/>
</dbReference>
<evidence type="ECO:0000256" key="2">
    <source>
        <dbReference type="SAM" id="SignalP"/>
    </source>
</evidence>
<dbReference type="PANTHER" id="PTHR30627:SF24">
    <property type="entry name" value="PENICILLIN-BINDING PROTEIN 4B"/>
    <property type="match status" value="1"/>
</dbReference>
<evidence type="ECO:0000259" key="4">
    <source>
        <dbReference type="Pfam" id="PF05223"/>
    </source>
</evidence>
<feature type="signal peptide" evidence="2">
    <location>
        <begin position="1"/>
        <end position="31"/>
    </location>
</feature>
<dbReference type="InterPro" id="IPR001460">
    <property type="entry name" value="PCN-bd_Tpept"/>
</dbReference>
<proteinExistence type="predicted"/>
<evidence type="ECO:0000256" key="1">
    <source>
        <dbReference type="SAM" id="MobiDB-lite"/>
    </source>
</evidence>